<gene>
    <name evidence="1" type="ORF">GCM10022407_32260</name>
</gene>
<evidence type="ECO:0000313" key="1">
    <source>
        <dbReference type="EMBL" id="GAA3984828.1"/>
    </source>
</evidence>
<sequence length="118" mass="12698">MDAGANCFLRAAGGEWKRGVEQSMADHGATLSLTNGSHTVQATVVSIDGGVFTYILAYKLGAEPAALRAWLMSAAEPGETEVKGQEVWNDRANNAQITRLRQPGGVQLAYRVAYHSYE</sequence>
<dbReference type="Proteomes" id="UP001501556">
    <property type="component" value="Unassembled WGS sequence"/>
</dbReference>
<proteinExistence type="predicted"/>
<comment type="caution">
    <text evidence="1">The sequence shown here is derived from an EMBL/GenBank/DDBJ whole genome shotgun (WGS) entry which is preliminary data.</text>
</comment>
<accession>A0ABP7QLZ9</accession>
<keyword evidence="2" id="KW-1185">Reference proteome</keyword>
<name>A0ABP7QLZ9_9BACT</name>
<evidence type="ECO:0000313" key="2">
    <source>
        <dbReference type="Proteomes" id="UP001501556"/>
    </source>
</evidence>
<reference evidence="2" key="1">
    <citation type="journal article" date="2019" name="Int. J. Syst. Evol. Microbiol.">
        <title>The Global Catalogue of Microorganisms (GCM) 10K type strain sequencing project: providing services to taxonomists for standard genome sequencing and annotation.</title>
        <authorList>
            <consortium name="The Broad Institute Genomics Platform"/>
            <consortium name="The Broad Institute Genome Sequencing Center for Infectious Disease"/>
            <person name="Wu L."/>
            <person name="Ma J."/>
        </authorList>
    </citation>
    <scope>NUCLEOTIDE SEQUENCE [LARGE SCALE GENOMIC DNA]</scope>
    <source>
        <strain evidence="2">JCM 17217</strain>
    </source>
</reference>
<organism evidence="1 2">
    <name type="scientific">Hymenobacter antarcticus</name>
    <dbReference type="NCBI Taxonomy" id="486270"/>
    <lineage>
        <taxon>Bacteria</taxon>
        <taxon>Pseudomonadati</taxon>
        <taxon>Bacteroidota</taxon>
        <taxon>Cytophagia</taxon>
        <taxon>Cytophagales</taxon>
        <taxon>Hymenobacteraceae</taxon>
        <taxon>Hymenobacter</taxon>
    </lineage>
</organism>
<dbReference type="EMBL" id="BAABDI010000026">
    <property type="protein sequence ID" value="GAA3984828.1"/>
    <property type="molecule type" value="Genomic_DNA"/>
</dbReference>
<protein>
    <submittedName>
        <fullName evidence="1">Uncharacterized protein</fullName>
    </submittedName>
</protein>